<keyword evidence="11 14" id="KW-0472">Membrane</keyword>
<dbReference type="SUPFAM" id="SSF47384">
    <property type="entry name" value="Homodimeric domain of signal transducing histidine kinase"/>
    <property type="match status" value="1"/>
</dbReference>
<dbReference type="SUPFAM" id="SSF52172">
    <property type="entry name" value="CheY-like"/>
    <property type="match status" value="1"/>
</dbReference>
<dbReference type="InterPro" id="IPR036890">
    <property type="entry name" value="HATPase_C_sf"/>
</dbReference>
<dbReference type="Proteomes" id="UP000070433">
    <property type="component" value="Chromosome"/>
</dbReference>
<dbReference type="InterPro" id="IPR003661">
    <property type="entry name" value="HisK_dim/P_dom"/>
</dbReference>
<keyword evidence="13" id="KW-0175">Coiled coil</keyword>
<dbReference type="SMART" id="SM00387">
    <property type="entry name" value="HATPase_c"/>
    <property type="match status" value="1"/>
</dbReference>
<comment type="subcellular location">
    <subcellularLocation>
        <location evidence="2">Cell membrane</location>
    </subcellularLocation>
</comment>
<proteinExistence type="predicted"/>
<dbReference type="PANTHER" id="PTHR43547">
    <property type="entry name" value="TWO-COMPONENT HISTIDINE KINASE"/>
    <property type="match status" value="1"/>
</dbReference>
<dbReference type="SMART" id="SM00388">
    <property type="entry name" value="HisKA"/>
    <property type="match status" value="1"/>
</dbReference>
<keyword evidence="6" id="KW-0808">Transferase</keyword>
<dbReference type="GO" id="GO:0000155">
    <property type="term" value="F:phosphorelay sensor kinase activity"/>
    <property type="evidence" value="ECO:0007669"/>
    <property type="project" value="InterPro"/>
</dbReference>
<keyword evidence="14" id="KW-0812">Transmembrane</keyword>
<dbReference type="Gene3D" id="3.40.50.2300">
    <property type="match status" value="1"/>
</dbReference>
<feature type="coiled-coil region" evidence="13">
    <location>
        <begin position="335"/>
        <end position="383"/>
    </location>
</feature>
<dbReference type="PROSITE" id="PS50885">
    <property type="entry name" value="HAMP"/>
    <property type="match status" value="1"/>
</dbReference>
<evidence type="ECO:0000256" key="13">
    <source>
        <dbReference type="SAM" id="Coils"/>
    </source>
</evidence>
<dbReference type="AlphaFoldDB" id="A0A127JPZ6"/>
<dbReference type="CDD" id="cd00075">
    <property type="entry name" value="HATPase"/>
    <property type="match status" value="1"/>
</dbReference>
<evidence type="ECO:0000256" key="3">
    <source>
        <dbReference type="ARBA" id="ARBA00012438"/>
    </source>
</evidence>
<dbReference type="InterPro" id="IPR036097">
    <property type="entry name" value="HisK_dim/P_sf"/>
</dbReference>
<dbReference type="PRINTS" id="PR00344">
    <property type="entry name" value="BCTRLSENSOR"/>
</dbReference>
<dbReference type="SUPFAM" id="SSF55874">
    <property type="entry name" value="ATPase domain of HSP90 chaperone/DNA topoisomerase II/histidine kinase"/>
    <property type="match status" value="1"/>
</dbReference>
<dbReference type="CDD" id="cd00082">
    <property type="entry name" value="HisKA"/>
    <property type="match status" value="1"/>
</dbReference>
<dbReference type="PATRIC" id="fig|94132.3.peg.576"/>
<keyword evidence="19" id="KW-1185">Reference proteome</keyword>
<dbReference type="InterPro" id="IPR011006">
    <property type="entry name" value="CheY-like_superfamily"/>
</dbReference>
<dbReference type="Gene3D" id="6.10.340.10">
    <property type="match status" value="1"/>
</dbReference>
<keyword evidence="5 12" id="KW-0597">Phosphoprotein</keyword>
<name>A0A127JPZ6_9BURK</name>
<keyword evidence="10" id="KW-0902">Two-component regulatory system</keyword>
<dbReference type="InterPro" id="IPR003660">
    <property type="entry name" value="HAMP_dom"/>
</dbReference>
<evidence type="ECO:0000259" key="17">
    <source>
        <dbReference type="PROSITE" id="PS50885"/>
    </source>
</evidence>
<dbReference type="GO" id="GO:0005886">
    <property type="term" value="C:plasma membrane"/>
    <property type="evidence" value="ECO:0007669"/>
    <property type="project" value="UniProtKB-SubCell"/>
</dbReference>
<gene>
    <name evidence="18" type="ORF">UC35_02865</name>
</gene>
<reference evidence="18 19" key="1">
    <citation type="journal article" date="2014" name="Int. J. Syst. Evol. Microbiol.">
        <title>Ramlibacter solisilvae sp. nov., isolated from forest soil, and emended description of the genus Ramlibacter.</title>
        <authorList>
            <person name="Lee H.J."/>
            <person name="Lee S.H."/>
            <person name="Lee S.S."/>
            <person name="Lee J.S."/>
            <person name="Kim Y."/>
            <person name="Kim S.C."/>
            <person name="Jeon C.O."/>
        </authorList>
    </citation>
    <scope>NUCLEOTIDE SEQUENCE [LARGE SCALE GENOMIC DNA]</scope>
    <source>
        <strain evidence="18 19">5-10</strain>
    </source>
</reference>
<evidence type="ECO:0000256" key="2">
    <source>
        <dbReference type="ARBA" id="ARBA00004236"/>
    </source>
</evidence>
<dbReference type="Pfam" id="PF02518">
    <property type="entry name" value="HATPase_c"/>
    <property type="match status" value="1"/>
</dbReference>
<feature type="domain" description="Histidine kinase" evidence="15">
    <location>
        <begin position="390"/>
        <end position="606"/>
    </location>
</feature>
<dbReference type="GO" id="GO:0005524">
    <property type="term" value="F:ATP binding"/>
    <property type="evidence" value="ECO:0007669"/>
    <property type="project" value="UniProtKB-KW"/>
</dbReference>
<feature type="domain" description="HAMP" evidence="17">
    <location>
        <begin position="303"/>
        <end position="354"/>
    </location>
</feature>
<feature type="transmembrane region" description="Helical" evidence="14">
    <location>
        <begin position="12"/>
        <end position="35"/>
    </location>
</feature>
<evidence type="ECO:0000256" key="5">
    <source>
        <dbReference type="ARBA" id="ARBA00022553"/>
    </source>
</evidence>
<evidence type="ECO:0000256" key="12">
    <source>
        <dbReference type="PROSITE-ProRule" id="PRU00169"/>
    </source>
</evidence>
<evidence type="ECO:0000313" key="19">
    <source>
        <dbReference type="Proteomes" id="UP000070433"/>
    </source>
</evidence>
<dbReference type="InterPro" id="IPR003594">
    <property type="entry name" value="HATPase_dom"/>
</dbReference>
<evidence type="ECO:0000256" key="4">
    <source>
        <dbReference type="ARBA" id="ARBA00022475"/>
    </source>
</evidence>
<feature type="domain" description="Response regulatory" evidence="16">
    <location>
        <begin position="625"/>
        <end position="739"/>
    </location>
</feature>
<evidence type="ECO:0000256" key="9">
    <source>
        <dbReference type="ARBA" id="ARBA00022840"/>
    </source>
</evidence>
<dbReference type="Pfam" id="PF00072">
    <property type="entry name" value="Response_reg"/>
    <property type="match status" value="1"/>
</dbReference>
<evidence type="ECO:0000256" key="1">
    <source>
        <dbReference type="ARBA" id="ARBA00000085"/>
    </source>
</evidence>
<feature type="transmembrane region" description="Helical" evidence="14">
    <location>
        <begin position="278"/>
        <end position="301"/>
    </location>
</feature>
<evidence type="ECO:0000256" key="7">
    <source>
        <dbReference type="ARBA" id="ARBA00022741"/>
    </source>
</evidence>
<organism evidence="18 19">
    <name type="scientific">Ramlibacter tataouinensis</name>
    <dbReference type="NCBI Taxonomy" id="94132"/>
    <lineage>
        <taxon>Bacteria</taxon>
        <taxon>Pseudomonadati</taxon>
        <taxon>Pseudomonadota</taxon>
        <taxon>Betaproteobacteria</taxon>
        <taxon>Burkholderiales</taxon>
        <taxon>Comamonadaceae</taxon>
        <taxon>Ramlibacter</taxon>
    </lineage>
</organism>
<keyword evidence="7" id="KW-0547">Nucleotide-binding</keyword>
<dbReference type="PROSITE" id="PS50109">
    <property type="entry name" value="HIS_KIN"/>
    <property type="match status" value="1"/>
</dbReference>
<dbReference type="Gene3D" id="3.30.565.10">
    <property type="entry name" value="Histidine kinase-like ATPase, C-terminal domain"/>
    <property type="match status" value="1"/>
</dbReference>
<dbReference type="Pfam" id="PF00512">
    <property type="entry name" value="HisKA"/>
    <property type="match status" value="1"/>
</dbReference>
<dbReference type="SMART" id="SM00448">
    <property type="entry name" value="REC"/>
    <property type="match status" value="1"/>
</dbReference>
<dbReference type="CDD" id="cd17580">
    <property type="entry name" value="REC_2_DhkD-like"/>
    <property type="match status" value="1"/>
</dbReference>
<keyword evidence="4" id="KW-1003">Cell membrane</keyword>
<dbReference type="Gene3D" id="1.10.287.130">
    <property type="match status" value="1"/>
</dbReference>
<dbReference type="PANTHER" id="PTHR43547:SF2">
    <property type="entry name" value="HYBRID SIGNAL TRANSDUCTION HISTIDINE KINASE C"/>
    <property type="match status" value="1"/>
</dbReference>
<dbReference type="RefSeq" id="WP_061495994.1">
    <property type="nucleotide sequence ID" value="NZ_CP010951.1"/>
</dbReference>
<accession>A0A127JPZ6</accession>
<evidence type="ECO:0000256" key="11">
    <source>
        <dbReference type="ARBA" id="ARBA00023136"/>
    </source>
</evidence>
<evidence type="ECO:0000256" key="14">
    <source>
        <dbReference type="SAM" id="Phobius"/>
    </source>
</evidence>
<dbReference type="CDD" id="cd18774">
    <property type="entry name" value="PDC2_HK_sensor"/>
    <property type="match status" value="1"/>
</dbReference>
<evidence type="ECO:0000313" key="18">
    <source>
        <dbReference type="EMBL" id="AMO22009.1"/>
    </source>
</evidence>
<protein>
    <recommendedName>
        <fullName evidence="3">histidine kinase</fullName>
        <ecNumber evidence="3">2.7.13.3</ecNumber>
    </recommendedName>
</protein>
<dbReference type="EMBL" id="CP010951">
    <property type="protein sequence ID" value="AMO22009.1"/>
    <property type="molecule type" value="Genomic_DNA"/>
</dbReference>
<evidence type="ECO:0000256" key="10">
    <source>
        <dbReference type="ARBA" id="ARBA00023012"/>
    </source>
</evidence>
<evidence type="ECO:0000259" key="16">
    <source>
        <dbReference type="PROSITE" id="PS50110"/>
    </source>
</evidence>
<keyword evidence="8" id="KW-0418">Kinase</keyword>
<keyword evidence="14" id="KW-1133">Transmembrane helix</keyword>
<dbReference type="EC" id="2.7.13.3" evidence="3"/>
<dbReference type="OrthoDB" id="8552871at2"/>
<dbReference type="InterPro" id="IPR004358">
    <property type="entry name" value="Sig_transdc_His_kin-like_C"/>
</dbReference>
<sequence length="749" mass="80467">MSAGPSAQATPLRLRLLLLAASGLLPFFVLVVWGLNQLIDERRVQQELAAIEMSRALATAVDAELRSTITLLEQMSTSDELERADLRAFHQSAERISDQLGWRSVVLSDGEGHVLFRSNYPFGSQVEPKPIDPQSLELVMRLRLPIVSQVIESPKDGTDTFAVRVPIVRGGELTYVITAVLPTARIASVLTRQTIPQSTMASVVDPTGRLICRSPPTDNSHISASLRSLLERGGAQGAGIAATTEGVESYSGYTRLDEVDWTVIVAASVEHANKGFYAFLRAIAVGVAASLGLSALLAWLLSRQVLEPIGQLKKAARALGLGRPVELPHLRIEELDEVAEALNNAAVDRDNADAERQHAAGEREKLAAQITEALRMAEDANRSKDQFLAMLGHELRNPLAPITNAVQLMALKGDESTAQERHVIERQLVHVTRLVDDLLDVSRITSGRLTLKREQVPVAQVLSQVVDSIRPSLYQRTITLDITPQARQAWVAGDEVRLVQVFNNLLVNAIKFTSPGGAIAVRAIASEDEVRVDVTDTGVGMSQSDLEHVFDLFYQAPQSADRARGGLGLGLPIVRSIVDMHGGRVHADSAGVHQGSTFTVWLPLCEAPAPHEEVVAPAAAQGTGRVMVVDDNEDAADTCAALLEMSGYVTRVAYTPEGALEVLRDFTPDIAILDIGLPGMSGYELARVLKRSGYAGRLVALTGYGQASDMAASKAAGFDAHLTKPVSAHDLLELIGKIATAGSAASLRV</sequence>
<dbReference type="PROSITE" id="PS50110">
    <property type="entry name" value="RESPONSE_REGULATORY"/>
    <property type="match status" value="1"/>
</dbReference>
<dbReference type="InterPro" id="IPR005467">
    <property type="entry name" value="His_kinase_dom"/>
</dbReference>
<feature type="modified residue" description="4-aspartylphosphate" evidence="12">
    <location>
        <position position="674"/>
    </location>
</feature>
<comment type="catalytic activity">
    <reaction evidence="1">
        <text>ATP + protein L-histidine = ADP + protein N-phospho-L-histidine.</text>
        <dbReference type="EC" id="2.7.13.3"/>
    </reaction>
</comment>
<evidence type="ECO:0000259" key="15">
    <source>
        <dbReference type="PROSITE" id="PS50109"/>
    </source>
</evidence>
<keyword evidence="9" id="KW-0067">ATP-binding</keyword>
<dbReference type="Gene3D" id="3.30.450.20">
    <property type="entry name" value="PAS domain"/>
    <property type="match status" value="1"/>
</dbReference>
<dbReference type="FunFam" id="3.30.565.10:FF:000023">
    <property type="entry name" value="PAS domain-containing sensor histidine kinase"/>
    <property type="match status" value="1"/>
</dbReference>
<dbReference type="InterPro" id="IPR001789">
    <property type="entry name" value="Sig_transdc_resp-reg_receiver"/>
</dbReference>
<evidence type="ECO:0000256" key="8">
    <source>
        <dbReference type="ARBA" id="ARBA00022777"/>
    </source>
</evidence>
<evidence type="ECO:0000256" key="6">
    <source>
        <dbReference type="ARBA" id="ARBA00022679"/>
    </source>
</evidence>